<dbReference type="EMBL" id="BNJK01000003">
    <property type="protein sequence ID" value="GHP00832.1"/>
    <property type="molecule type" value="Genomic_DNA"/>
</dbReference>
<dbReference type="Proteomes" id="UP000597444">
    <property type="component" value="Unassembled WGS sequence"/>
</dbReference>
<name>A0A8J3J3E8_9CHLR</name>
<reference evidence="1" key="1">
    <citation type="submission" date="2020-10" db="EMBL/GenBank/DDBJ databases">
        <title>Taxonomic study of unclassified bacteria belonging to the class Ktedonobacteria.</title>
        <authorList>
            <person name="Yabe S."/>
            <person name="Wang C.M."/>
            <person name="Zheng Y."/>
            <person name="Sakai Y."/>
            <person name="Cavaletti L."/>
            <person name="Monciardini P."/>
            <person name="Donadio S."/>
        </authorList>
    </citation>
    <scope>NUCLEOTIDE SEQUENCE</scope>
    <source>
        <strain evidence="1">ID150040</strain>
    </source>
</reference>
<accession>A0A8J3J3E8</accession>
<proteinExistence type="predicted"/>
<organism evidence="1 2">
    <name type="scientific">Reticulibacter mediterranei</name>
    <dbReference type="NCBI Taxonomy" id="2778369"/>
    <lineage>
        <taxon>Bacteria</taxon>
        <taxon>Bacillati</taxon>
        <taxon>Chloroflexota</taxon>
        <taxon>Ktedonobacteria</taxon>
        <taxon>Ktedonobacterales</taxon>
        <taxon>Reticulibacteraceae</taxon>
        <taxon>Reticulibacter</taxon>
    </lineage>
</organism>
<evidence type="ECO:0000313" key="2">
    <source>
        <dbReference type="Proteomes" id="UP000597444"/>
    </source>
</evidence>
<evidence type="ECO:0000313" key="1">
    <source>
        <dbReference type="EMBL" id="GHP00832.1"/>
    </source>
</evidence>
<protein>
    <recommendedName>
        <fullName evidence="3">SprT-like domain-containing protein</fullName>
    </recommendedName>
</protein>
<keyword evidence="2" id="KW-1185">Reference proteome</keyword>
<comment type="caution">
    <text evidence="1">The sequence shown here is derived from an EMBL/GenBank/DDBJ whole genome shotgun (WGS) entry which is preliminary data.</text>
</comment>
<dbReference type="AlphaFoldDB" id="A0A8J3J3E8"/>
<gene>
    <name evidence="1" type="ORF">KSF_108790</name>
</gene>
<evidence type="ECO:0008006" key="3">
    <source>
        <dbReference type="Google" id="ProtNLM"/>
    </source>
</evidence>
<sequence>MREAWLHEAATHFIAYLDSLGISCPPVRVSCGFPSEARAIGQCFDGVVCADGIPQIFISPVLGESIEVLSTLLHELLHAAIGCECGHGRLFSQAARTVGLVGKPTATTAGEALRQRLEAYVQRNGPYPHAALLQGGSRIGEQHKRKSGSRLRLFECACTPPIKVRVARDDLPVLCLTCNHPFHQVVR</sequence>